<comment type="caution">
    <text evidence="3">The sequence shown here is derived from an EMBL/GenBank/DDBJ whole genome shotgun (WGS) entry which is preliminary data.</text>
</comment>
<proteinExistence type="predicted"/>
<dbReference type="Proteomes" id="UP001500034">
    <property type="component" value="Unassembled WGS sequence"/>
</dbReference>
<feature type="transmembrane region" description="Helical" evidence="2">
    <location>
        <begin position="93"/>
        <end position="117"/>
    </location>
</feature>
<reference evidence="4" key="1">
    <citation type="journal article" date="2019" name="Int. J. Syst. Evol. Microbiol.">
        <title>The Global Catalogue of Microorganisms (GCM) 10K type strain sequencing project: providing services to taxonomists for standard genome sequencing and annotation.</title>
        <authorList>
            <consortium name="The Broad Institute Genomics Platform"/>
            <consortium name="The Broad Institute Genome Sequencing Center for Infectious Disease"/>
            <person name="Wu L."/>
            <person name="Ma J."/>
        </authorList>
    </citation>
    <scope>NUCLEOTIDE SEQUENCE [LARGE SCALE GENOMIC DNA]</scope>
    <source>
        <strain evidence="4">JCM 17027</strain>
    </source>
</reference>
<evidence type="ECO:0000256" key="1">
    <source>
        <dbReference type="SAM" id="MobiDB-lite"/>
    </source>
</evidence>
<keyword evidence="4" id="KW-1185">Reference proteome</keyword>
<accession>A0ABP7Q1M4</accession>
<keyword evidence="2" id="KW-1133">Transmembrane helix</keyword>
<name>A0ABP7Q1M4_9ACTN</name>
<protein>
    <submittedName>
        <fullName evidence="3">Uncharacterized protein</fullName>
    </submittedName>
</protein>
<feature type="compositionally biased region" description="Basic and acidic residues" evidence="1">
    <location>
        <begin position="30"/>
        <end position="42"/>
    </location>
</feature>
<gene>
    <name evidence="3" type="ORF">GCM10022384_26550</name>
</gene>
<evidence type="ECO:0000313" key="3">
    <source>
        <dbReference type="EMBL" id="GAA3974878.1"/>
    </source>
</evidence>
<dbReference type="RefSeq" id="WP_345592163.1">
    <property type="nucleotide sequence ID" value="NZ_BAABCQ010000041.1"/>
</dbReference>
<dbReference type="EMBL" id="BAABCQ010000041">
    <property type="protein sequence ID" value="GAA3974878.1"/>
    <property type="molecule type" value="Genomic_DNA"/>
</dbReference>
<evidence type="ECO:0000313" key="4">
    <source>
        <dbReference type="Proteomes" id="UP001500034"/>
    </source>
</evidence>
<feature type="region of interest" description="Disordered" evidence="1">
    <location>
        <begin position="18"/>
        <end position="42"/>
    </location>
</feature>
<sequence length="258" mass="26306">MAAEQQPGAHDALMAAITGEPLPPGAGAGRDTDAHAHAHAHADADAEYRSAVADVALLREQLGIIGRSLGEPLPGPEVFPAGETPRRPRRRPLAVAFGVLAVACAGVVATGLGWLVVQGGNGAEDAAGGKAAASDGQADSADSGGVAFGSPRYLACARLVAEGTVAGAEPVPGTGRHRITLDVTRSYKPRERPGRTGERITFVLDDTTARLVEGDRALIGIPRHGDSPDAVITGAEAVAAERAWITASLPESRTLTCD</sequence>
<keyword evidence="2" id="KW-0472">Membrane</keyword>
<evidence type="ECO:0000256" key="2">
    <source>
        <dbReference type="SAM" id="Phobius"/>
    </source>
</evidence>
<organism evidence="3 4">
    <name type="scientific">Streptomyces marokkonensis</name>
    <dbReference type="NCBI Taxonomy" id="324855"/>
    <lineage>
        <taxon>Bacteria</taxon>
        <taxon>Bacillati</taxon>
        <taxon>Actinomycetota</taxon>
        <taxon>Actinomycetes</taxon>
        <taxon>Kitasatosporales</taxon>
        <taxon>Streptomycetaceae</taxon>
        <taxon>Streptomyces</taxon>
    </lineage>
</organism>
<keyword evidence="2" id="KW-0812">Transmembrane</keyword>